<protein>
    <submittedName>
        <fullName evidence="2">Uncharacterized protein</fullName>
    </submittedName>
</protein>
<sequence length="667" mass="73679">MGAPKLTFLALLLPLITAAPTGTKLITRQETIGDLQLCHGYDYDDCADQGQIQGGHCYELPSFIWHDDQGLSSVRFSQDIYCVLFTNKNCNWGEDGGKSQVTLQQAVPDLNALGGGWDNEVGSVICYKKPLATSSLDVVPAQSTPIGSMTLCHDPDYTNCYVRGTLLDNECYGLFVGWEGDEGLSSFRLSSGVHCDLFMDITCGGSVDQKLRVRGDVPDLRTFDGWDNNVNAFKCSKKTAQDAIISPLPNSEALIERDDPIDHGLDVDLCHDYSFEMCNWNLHIKPFPSCYGLTEVWDGDAGLSSLRFNATRASCNLFSQDKSCDISKDEHITITESISDLRAVGWDKKARAIFCFKWEDKVAARGVVDIAAFDDSARISNPNAGMTAPLTEAALSLSMKRREISARDVALTERQLHGLRIDLCHGSAYTNCISDVPLRGAKCYALNEMWDGANGLSSIKFEGEMSCDLYSTPDSTCTVTEEQIRVYHAEPDLGAYGWNKKAHAIQCCRWFKSDRREVAGLNNGMTNLAKTQAVTREADSADVNTIGWAIPVAPPSNSTDPELAKRWLGGAMDMCHDSDHRNCFRNFSFSPGVCYRLWPVDTWDGPRGLSSIGFAGNMHCDLFSGEDCTGDMYSTGWPMESMQLYLMVPGKIQLNDNAITFRCYREN</sequence>
<keyword evidence="1" id="KW-0732">Signal</keyword>
<dbReference type="Proteomes" id="UP000800235">
    <property type="component" value="Unassembled WGS sequence"/>
</dbReference>
<evidence type="ECO:0000313" key="3">
    <source>
        <dbReference type="Proteomes" id="UP000800235"/>
    </source>
</evidence>
<name>A0A9P4NLD2_9PEZI</name>
<keyword evidence="3" id="KW-1185">Reference proteome</keyword>
<feature type="chain" id="PRO_5040240656" evidence="1">
    <location>
        <begin position="19"/>
        <end position="667"/>
    </location>
</feature>
<comment type="caution">
    <text evidence="2">The sequence shown here is derived from an EMBL/GenBank/DDBJ whole genome shotgun (WGS) entry which is preliminary data.</text>
</comment>
<accession>A0A9P4NLD2</accession>
<evidence type="ECO:0000256" key="1">
    <source>
        <dbReference type="SAM" id="SignalP"/>
    </source>
</evidence>
<dbReference type="EMBL" id="MU007065">
    <property type="protein sequence ID" value="KAF2426319.1"/>
    <property type="molecule type" value="Genomic_DNA"/>
</dbReference>
<dbReference type="AlphaFoldDB" id="A0A9P4NLD2"/>
<organism evidence="2 3">
    <name type="scientific">Tothia fuscella</name>
    <dbReference type="NCBI Taxonomy" id="1048955"/>
    <lineage>
        <taxon>Eukaryota</taxon>
        <taxon>Fungi</taxon>
        <taxon>Dikarya</taxon>
        <taxon>Ascomycota</taxon>
        <taxon>Pezizomycotina</taxon>
        <taxon>Dothideomycetes</taxon>
        <taxon>Pleosporomycetidae</taxon>
        <taxon>Venturiales</taxon>
        <taxon>Cylindrosympodiaceae</taxon>
        <taxon>Tothia</taxon>
    </lineage>
</organism>
<proteinExistence type="predicted"/>
<evidence type="ECO:0000313" key="2">
    <source>
        <dbReference type="EMBL" id="KAF2426319.1"/>
    </source>
</evidence>
<gene>
    <name evidence="2" type="ORF">EJ08DRAFT_700069</name>
</gene>
<reference evidence="2" key="1">
    <citation type="journal article" date="2020" name="Stud. Mycol.">
        <title>101 Dothideomycetes genomes: a test case for predicting lifestyles and emergence of pathogens.</title>
        <authorList>
            <person name="Haridas S."/>
            <person name="Albert R."/>
            <person name="Binder M."/>
            <person name="Bloem J."/>
            <person name="Labutti K."/>
            <person name="Salamov A."/>
            <person name="Andreopoulos B."/>
            <person name="Baker S."/>
            <person name="Barry K."/>
            <person name="Bills G."/>
            <person name="Bluhm B."/>
            <person name="Cannon C."/>
            <person name="Castanera R."/>
            <person name="Culley D."/>
            <person name="Daum C."/>
            <person name="Ezra D."/>
            <person name="Gonzalez J."/>
            <person name="Henrissat B."/>
            <person name="Kuo A."/>
            <person name="Liang C."/>
            <person name="Lipzen A."/>
            <person name="Lutzoni F."/>
            <person name="Magnuson J."/>
            <person name="Mondo S."/>
            <person name="Nolan M."/>
            <person name="Ohm R."/>
            <person name="Pangilinan J."/>
            <person name="Park H.-J."/>
            <person name="Ramirez L."/>
            <person name="Alfaro M."/>
            <person name="Sun H."/>
            <person name="Tritt A."/>
            <person name="Yoshinaga Y."/>
            <person name="Zwiers L.-H."/>
            <person name="Turgeon B."/>
            <person name="Goodwin S."/>
            <person name="Spatafora J."/>
            <person name="Crous P."/>
            <person name="Grigoriev I."/>
        </authorList>
    </citation>
    <scope>NUCLEOTIDE SEQUENCE</scope>
    <source>
        <strain evidence="2">CBS 130266</strain>
    </source>
</reference>
<feature type="signal peptide" evidence="1">
    <location>
        <begin position="1"/>
        <end position="18"/>
    </location>
</feature>